<dbReference type="Proteomes" id="UP000693946">
    <property type="component" value="Linkage Group LG14"/>
</dbReference>
<feature type="domain" description="Reverse transcriptase Ty1/copia-type" evidence="1">
    <location>
        <begin position="109"/>
        <end position="205"/>
    </location>
</feature>
<reference evidence="2 3" key="1">
    <citation type="journal article" date="2021" name="Sci. Rep.">
        <title>Chromosome anchoring in Senegalese sole (Solea senegalensis) reveals sex-associated markers and genome rearrangements in flatfish.</title>
        <authorList>
            <person name="Guerrero-Cozar I."/>
            <person name="Gomez-Garrido J."/>
            <person name="Berbel C."/>
            <person name="Martinez-Blanch J.F."/>
            <person name="Alioto T."/>
            <person name="Claros M.G."/>
            <person name="Gagnaire P.A."/>
            <person name="Manchado M."/>
        </authorList>
    </citation>
    <scope>NUCLEOTIDE SEQUENCE [LARGE SCALE GENOMIC DNA]</scope>
    <source>
        <strain evidence="2">Sse05_10M</strain>
    </source>
</reference>
<accession>A0AAV6S8V9</accession>
<keyword evidence="3" id="KW-1185">Reference proteome</keyword>
<evidence type="ECO:0000259" key="1">
    <source>
        <dbReference type="Pfam" id="PF07727"/>
    </source>
</evidence>
<protein>
    <recommendedName>
        <fullName evidence="1">Reverse transcriptase Ty1/copia-type domain-containing protein</fullName>
    </recommendedName>
</protein>
<feature type="non-terminal residue" evidence="2">
    <location>
        <position position="231"/>
    </location>
</feature>
<dbReference type="AlphaFoldDB" id="A0AAV6S8V9"/>
<evidence type="ECO:0000313" key="2">
    <source>
        <dbReference type="EMBL" id="KAG7514300.1"/>
    </source>
</evidence>
<dbReference type="InterPro" id="IPR013103">
    <property type="entry name" value="RVT_2"/>
</dbReference>
<dbReference type="EMBL" id="JAGKHQ010000006">
    <property type="protein sequence ID" value="KAG7514300.1"/>
    <property type="molecule type" value="Genomic_DNA"/>
</dbReference>
<dbReference type="Pfam" id="PF07727">
    <property type="entry name" value="RVT_2"/>
    <property type="match status" value="1"/>
</dbReference>
<organism evidence="2 3">
    <name type="scientific">Solea senegalensis</name>
    <name type="common">Senegalese sole</name>
    <dbReference type="NCBI Taxonomy" id="28829"/>
    <lineage>
        <taxon>Eukaryota</taxon>
        <taxon>Metazoa</taxon>
        <taxon>Chordata</taxon>
        <taxon>Craniata</taxon>
        <taxon>Vertebrata</taxon>
        <taxon>Euteleostomi</taxon>
        <taxon>Actinopterygii</taxon>
        <taxon>Neopterygii</taxon>
        <taxon>Teleostei</taxon>
        <taxon>Neoteleostei</taxon>
        <taxon>Acanthomorphata</taxon>
        <taxon>Carangaria</taxon>
        <taxon>Pleuronectiformes</taxon>
        <taxon>Pleuronectoidei</taxon>
        <taxon>Soleidae</taxon>
        <taxon>Solea</taxon>
    </lineage>
</organism>
<gene>
    <name evidence="2" type="ORF">JOB18_030248</name>
</gene>
<proteinExistence type="predicted"/>
<comment type="caution">
    <text evidence="2">The sequence shown here is derived from an EMBL/GenBank/DDBJ whole genome shotgun (WGS) entry which is preliminary data.</text>
</comment>
<sequence>MTCEGLRLKTGQMVKYKDNESGQAHTGKILSRAGKGTGKYKYSEPEIIAGTTGSVDLGQMENLQVFPSEHAKLCTEYTDDILIVNDEAFIPAKHSELSTWRQNDVFEEVKDEGQKCISTRWVCTIKDTPLGIVPKARLVARGFEEINTQDLPKDSPTCASESLKMIMAVICQNKWQLNSMDIKAAFLQDTFSTTVIPQLKAAFQVGREEHNSFSYIGMQVHSLKNEIQVQQ</sequence>
<evidence type="ECO:0000313" key="3">
    <source>
        <dbReference type="Proteomes" id="UP000693946"/>
    </source>
</evidence>
<name>A0AAV6S8V9_SOLSE</name>